<dbReference type="AlphaFoldDB" id="A0A7C5Y744"/>
<reference evidence="1" key="1">
    <citation type="journal article" date="2020" name="mSystems">
        <title>Genome- and Community-Level Interaction Insights into Carbon Utilization and Element Cycling Functions of Hydrothermarchaeota in Hydrothermal Sediment.</title>
        <authorList>
            <person name="Zhou Z."/>
            <person name="Liu Y."/>
            <person name="Xu W."/>
            <person name="Pan J."/>
            <person name="Luo Z.H."/>
            <person name="Li M."/>
        </authorList>
    </citation>
    <scope>NUCLEOTIDE SEQUENCE [LARGE SCALE GENOMIC DNA]</scope>
    <source>
        <strain evidence="1">SpSt-1088</strain>
    </source>
</reference>
<protein>
    <submittedName>
        <fullName evidence="1">Uncharacterized protein</fullName>
    </submittedName>
</protein>
<organism evidence="1">
    <name type="scientific">Fervidobacterium nodosum</name>
    <dbReference type="NCBI Taxonomy" id="2424"/>
    <lineage>
        <taxon>Bacteria</taxon>
        <taxon>Thermotogati</taxon>
        <taxon>Thermotogota</taxon>
        <taxon>Thermotogae</taxon>
        <taxon>Thermotogales</taxon>
        <taxon>Fervidobacteriaceae</taxon>
        <taxon>Fervidobacterium</taxon>
    </lineage>
</organism>
<dbReference type="EMBL" id="DRXW01000206">
    <property type="protein sequence ID" value="HHR33949.1"/>
    <property type="molecule type" value="Genomic_DNA"/>
</dbReference>
<sequence length="182" mass="21136">MIVEVNNLRLYDDYGGFKKFSEHIFKSKVNLLIYISKLFPDADFVFYNILGQYGLIEDVEELLKGIFQRFNIDFTGEKKDFNSSPINNIPKIKVDGKIQTLEDVETIGLLRVEKPENFVCNYTNCYYILENFATRDYGNNVISHIVEIAPKNFVESNLISSLDEVGKKYFVLKLLRGEELCF</sequence>
<name>A0A7C5Y744_9BACT</name>
<gene>
    <name evidence="1" type="ORF">ENM46_03270</name>
</gene>
<proteinExistence type="predicted"/>
<evidence type="ECO:0000313" key="1">
    <source>
        <dbReference type="EMBL" id="HHR33949.1"/>
    </source>
</evidence>
<accession>A0A7C5Y744</accession>
<comment type="caution">
    <text evidence="1">The sequence shown here is derived from an EMBL/GenBank/DDBJ whole genome shotgun (WGS) entry which is preliminary data.</text>
</comment>